<evidence type="ECO:0000313" key="3">
    <source>
        <dbReference type="Proteomes" id="UP000198304"/>
    </source>
</evidence>
<accession>A0A239KHM4</accession>
<evidence type="ECO:0000313" key="2">
    <source>
        <dbReference type="EMBL" id="SNT17681.1"/>
    </source>
</evidence>
<reference evidence="2 3" key="1">
    <citation type="submission" date="2017-06" db="EMBL/GenBank/DDBJ databases">
        <authorList>
            <person name="Kim H.J."/>
            <person name="Triplett B.A."/>
        </authorList>
    </citation>
    <scope>NUCLEOTIDE SEQUENCE [LARGE SCALE GENOMIC DNA]</scope>
    <source>
        <strain evidence="2 3">SCA</strain>
    </source>
</reference>
<dbReference type="RefSeq" id="WP_089285350.1">
    <property type="nucleotide sequence ID" value="NZ_FZOJ01000048.1"/>
</dbReference>
<dbReference type="AlphaFoldDB" id="A0A239KHM4"/>
<sequence length="161" mass="17822">MKKVVALICIISCVFTMFVSAFAAEQEEITLNALEERQGLKTVDEVPEGLEPIELEVEEADDLDEIKPYYTEYVSFGRIAVRETKTIKSLGFLKKGTLLQATNSAWTPSASDISVRFRGPGGTYGSGSTVSVRAWEDGYYYFEVLNWGPHTITDGGAEISY</sequence>
<proteinExistence type="predicted"/>
<organism evidence="2 3">
    <name type="scientific">Anaerovirgula multivorans</name>
    <dbReference type="NCBI Taxonomy" id="312168"/>
    <lineage>
        <taxon>Bacteria</taxon>
        <taxon>Bacillati</taxon>
        <taxon>Bacillota</taxon>
        <taxon>Clostridia</taxon>
        <taxon>Peptostreptococcales</taxon>
        <taxon>Natronincolaceae</taxon>
        <taxon>Anaerovirgula</taxon>
    </lineage>
</organism>
<keyword evidence="1" id="KW-0732">Signal</keyword>
<feature type="signal peptide" evidence="1">
    <location>
        <begin position="1"/>
        <end position="23"/>
    </location>
</feature>
<keyword evidence="3" id="KW-1185">Reference proteome</keyword>
<protein>
    <submittedName>
        <fullName evidence="2">Uncharacterized protein</fullName>
    </submittedName>
</protein>
<dbReference type="EMBL" id="FZOJ01000048">
    <property type="protein sequence ID" value="SNT17681.1"/>
    <property type="molecule type" value="Genomic_DNA"/>
</dbReference>
<dbReference type="Proteomes" id="UP000198304">
    <property type="component" value="Unassembled WGS sequence"/>
</dbReference>
<feature type="chain" id="PRO_5013258083" evidence="1">
    <location>
        <begin position="24"/>
        <end position="161"/>
    </location>
</feature>
<name>A0A239KHM4_9FIRM</name>
<gene>
    <name evidence="2" type="ORF">SAMN05446037_10481</name>
</gene>
<evidence type="ECO:0000256" key="1">
    <source>
        <dbReference type="SAM" id="SignalP"/>
    </source>
</evidence>